<name>A0A1A8ZG89_9ACTN</name>
<keyword evidence="3" id="KW-1185">Reference proteome</keyword>
<dbReference type="Pfam" id="PF13577">
    <property type="entry name" value="SnoaL_4"/>
    <property type="match status" value="1"/>
</dbReference>
<dbReference type="SUPFAM" id="SSF54427">
    <property type="entry name" value="NTF2-like"/>
    <property type="match status" value="1"/>
</dbReference>
<dbReference type="InterPro" id="IPR032710">
    <property type="entry name" value="NTF2-like_dom_sf"/>
</dbReference>
<dbReference type="EMBL" id="LT594323">
    <property type="protein sequence ID" value="SBT42882.1"/>
    <property type="molecule type" value="Genomic_DNA"/>
</dbReference>
<dbReference type="AlphaFoldDB" id="A0A1A8ZG89"/>
<dbReference type="PATRIC" id="fig|261654.4.peg.2158"/>
<dbReference type="STRING" id="261654.GA0070611_2121"/>
<dbReference type="InterPro" id="IPR037401">
    <property type="entry name" value="SnoaL-like"/>
</dbReference>
<organism evidence="2 3">
    <name type="scientific">Micromonospora auratinigra</name>
    <dbReference type="NCBI Taxonomy" id="261654"/>
    <lineage>
        <taxon>Bacteria</taxon>
        <taxon>Bacillati</taxon>
        <taxon>Actinomycetota</taxon>
        <taxon>Actinomycetes</taxon>
        <taxon>Micromonosporales</taxon>
        <taxon>Micromonosporaceae</taxon>
        <taxon>Micromonospora</taxon>
    </lineage>
</organism>
<evidence type="ECO:0000313" key="3">
    <source>
        <dbReference type="Proteomes" id="UP000199385"/>
    </source>
</evidence>
<protein>
    <submittedName>
        <fullName evidence="2">SnoaL-like domain-containing protein</fullName>
    </submittedName>
</protein>
<dbReference type="Gene3D" id="3.10.450.50">
    <property type="match status" value="1"/>
</dbReference>
<gene>
    <name evidence="2" type="ORF">GA0070611_2121</name>
</gene>
<feature type="domain" description="SnoaL-like" evidence="1">
    <location>
        <begin position="12"/>
        <end position="134"/>
    </location>
</feature>
<proteinExistence type="predicted"/>
<dbReference type="OrthoDB" id="9130903at2"/>
<evidence type="ECO:0000259" key="1">
    <source>
        <dbReference type="Pfam" id="PF13577"/>
    </source>
</evidence>
<accession>A0A1A8ZG89</accession>
<dbReference type="Proteomes" id="UP000199385">
    <property type="component" value="Chromosome I"/>
</dbReference>
<reference evidence="3" key="1">
    <citation type="submission" date="2016-06" db="EMBL/GenBank/DDBJ databases">
        <authorList>
            <person name="Varghese N."/>
            <person name="Submissions Spin"/>
        </authorList>
    </citation>
    <scope>NUCLEOTIDE SEQUENCE [LARGE SCALE GENOMIC DNA]</scope>
    <source>
        <strain evidence="3">DSM 44815</strain>
    </source>
</reference>
<sequence>MPSTIDLPTDLYHQVQGFYAYQMQLLDRGAAQEWAQTFTPDGVFAANAHPEPTRGRDAIAAAARKASDDLAARGIRRRHWLGMVQVTPTAEGARATSYALIIETPRGGQATVRMSTTCEDDLVRGEDGWQVRHRQVRRDDLD</sequence>
<evidence type="ECO:0000313" key="2">
    <source>
        <dbReference type="EMBL" id="SBT42882.1"/>
    </source>
</evidence>
<dbReference type="RefSeq" id="WP_091661676.1">
    <property type="nucleotide sequence ID" value="NZ_LT594323.1"/>
</dbReference>